<evidence type="ECO:0000256" key="4">
    <source>
        <dbReference type="ARBA" id="ARBA00022475"/>
    </source>
</evidence>
<keyword evidence="6 9" id="KW-0029">Amino-acid transport</keyword>
<keyword evidence="8 9" id="KW-0472">Membrane</keyword>
<feature type="transmembrane region" description="Helical" evidence="9">
    <location>
        <begin position="336"/>
        <end position="357"/>
    </location>
</feature>
<dbReference type="GO" id="GO:0015818">
    <property type="term" value="P:isoleucine transport"/>
    <property type="evidence" value="ECO:0007669"/>
    <property type="project" value="TreeGrafter"/>
</dbReference>
<dbReference type="GO" id="GO:0005304">
    <property type="term" value="F:L-valine transmembrane transporter activity"/>
    <property type="evidence" value="ECO:0007669"/>
    <property type="project" value="TreeGrafter"/>
</dbReference>
<comment type="function">
    <text evidence="9">Component of the transport system for branched-chain amino acids.</text>
</comment>
<evidence type="ECO:0000256" key="9">
    <source>
        <dbReference type="RuleBase" id="RU362122"/>
    </source>
</evidence>
<dbReference type="GO" id="GO:0015188">
    <property type="term" value="F:L-isoleucine transmembrane transporter activity"/>
    <property type="evidence" value="ECO:0007669"/>
    <property type="project" value="TreeGrafter"/>
</dbReference>
<feature type="transmembrane region" description="Helical" evidence="9">
    <location>
        <begin position="313"/>
        <end position="330"/>
    </location>
</feature>
<feature type="transmembrane region" description="Helical" evidence="9">
    <location>
        <begin position="84"/>
        <end position="103"/>
    </location>
</feature>
<feature type="transmembrane region" description="Helical" evidence="9">
    <location>
        <begin position="115"/>
        <end position="134"/>
    </location>
</feature>
<comment type="similarity">
    <text evidence="2 9">Belongs to the branched chain amino acid transporter family.</text>
</comment>
<dbReference type="AlphaFoldDB" id="A0A6H1P5K4"/>
<dbReference type="PANTHER" id="PTHR30588:SF0">
    <property type="entry name" value="BRANCHED-CHAIN AMINO ACID PERMEASE BRNQ"/>
    <property type="match status" value="1"/>
</dbReference>
<evidence type="ECO:0000256" key="3">
    <source>
        <dbReference type="ARBA" id="ARBA00022448"/>
    </source>
</evidence>
<dbReference type="InterPro" id="IPR004685">
    <property type="entry name" value="Brnchd-chn_aa_trnsp_Livcs"/>
</dbReference>
<dbReference type="NCBIfam" id="TIGR00796">
    <property type="entry name" value="livcs"/>
    <property type="match status" value="1"/>
</dbReference>
<evidence type="ECO:0000313" key="11">
    <source>
        <dbReference type="Proteomes" id="UP000501868"/>
    </source>
</evidence>
<evidence type="ECO:0000256" key="5">
    <source>
        <dbReference type="ARBA" id="ARBA00022692"/>
    </source>
</evidence>
<dbReference type="Proteomes" id="UP000501868">
    <property type="component" value="Chromosome"/>
</dbReference>
<keyword evidence="4" id="KW-1003">Cell membrane</keyword>
<reference evidence="10 11" key="1">
    <citation type="submission" date="2020-04" db="EMBL/GenBank/DDBJ databases">
        <title>Genome-Wide Identification of 5-Methylcytosine Sites in Bacterial Genomes By High-Throughput Sequencing of MspJI Restriction Fragments.</title>
        <authorList>
            <person name="Wu V."/>
        </authorList>
    </citation>
    <scope>NUCLEOTIDE SEQUENCE [LARGE SCALE GENOMIC DNA]</scope>
    <source>
        <strain evidence="10 11">S2</strain>
    </source>
</reference>
<accession>A0A6H1P5K4</accession>
<dbReference type="GO" id="GO:0005886">
    <property type="term" value="C:plasma membrane"/>
    <property type="evidence" value="ECO:0007669"/>
    <property type="project" value="UniProtKB-SubCell"/>
</dbReference>
<protein>
    <recommendedName>
        <fullName evidence="9">Branched-chain amino acid transport system carrier protein</fullName>
    </recommendedName>
</protein>
<evidence type="ECO:0000256" key="6">
    <source>
        <dbReference type="ARBA" id="ARBA00022970"/>
    </source>
</evidence>
<feature type="transmembrane region" description="Helical" evidence="9">
    <location>
        <begin position="400"/>
        <end position="423"/>
    </location>
</feature>
<dbReference type="Pfam" id="PF05525">
    <property type="entry name" value="Branch_AA_trans"/>
    <property type="match status" value="1"/>
</dbReference>
<proteinExistence type="inferred from homology"/>
<gene>
    <name evidence="10" type="primary">brnQ</name>
    <name evidence="10" type="ORF">HFZ78_21040</name>
</gene>
<feature type="transmembrane region" description="Helical" evidence="9">
    <location>
        <begin position="186"/>
        <end position="210"/>
    </location>
</feature>
<feature type="transmembrane region" description="Helical" evidence="9">
    <location>
        <begin position="41"/>
        <end position="64"/>
    </location>
</feature>
<organism evidence="10 11">
    <name type="scientific">Priestia megaterium</name>
    <name type="common">Bacillus megaterium</name>
    <dbReference type="NCBI Taxonomy" id="1404"/>
    <lineage>
        <taxon>Bacteria</taxon>
        <taxon>Bacillati</taxon>
        <taxon>Bacillota</taxon>
        <taxon>Bacilli</taxon>
        <taxon>Bacillales</taxon>
        <taxon>Bacillaceae</taxon>
        <taxon>Priestia</taxon>
    </lineage>
</organism>
<keyword evidence="5 9" id="KW-0812">Transmembrane</keyword>
<reference evidence="10 11" key="2">
    <citation type="submission" date="2020-04" db="EMBL/GenBank/DDBJ databases">
        <authorList>
            <person name="Fomenkov A."/>
            <person name="Anton B.P."/>
            <person name="Roberts R.J."/>
        </authorList>
    </citation>
    <scope>NUCLEOTIDE SEQUENCE [LARGE SCALE GENOMIC DNA]</scope>
    <source>
        <strain evidence="10 11">S2</strain>
    </source>
</reference>
<feature type="transmembrane region" description="Helical" evidence="9">
    <location>
        <begin position="276"/>
        <end position="301"/>
    </location>
</feature>
<feature type="transmembrane region" description="Helical" evidence="9">
    <location>
        <begin position="369"/>
        <end position="388"/>
    </location>
</feature>
<dbReference type="PANTHER" id="PTHR30588">
    <property type="entry name" value="BRANCHED-CHAIN AMINO ACID TRANSPORT SYSTEM 2 CARRIER PROTEIN"/>
    <property type="match status" value="1"/>
</dbReference>
<comment type="subcellular location">
    <subcellularLocation>
        <location evidence="1 9">Cell membrane</location>
        <topology evidence="1 9">Multi-pass membrane protein</topology>
    </subcellularLocation>
</comment>
<sequence>MKTNKIYRDSLIFGFAFFAVFFGAGNLIFPPSIGFVSGTDWPTALAGFVLTGIILPLLGLIAVLNAEGKFEVLTNPISPWFYKVYNILCMLCVAMVVSVPRTAATTHEIGVHTLFPHFPAVGTMIIFFALNYYFANDRSNLIDKVGKVLTPGLLVILLFIIFKGTFDPVAAPIDTKLPNSFSNAFTGAYQTGDLFTGLLCASVFIGAVVNRGYKDPANVRKVAINGTIIAGVGLLIVYGGLLYIGATGAGLFPKDIESTALLTGLVHRLLGDYGTIFLAVAVALACLTTAIGITASIADFLSQLTKNKVSYRTWVIVICICGVSVGLLGVEKIINFALPLFLGLYPVSIVIVFLGVFRKYIPNAGAYKGAVLLTVSISLFEMLGAYGLNIKLANDLISMIPLSSMGFAWLLPAIIGFIGGTLFHRAADRKEDIEMDLSA</sequence>
<feature type="transmembrane region" description="Helical" evidence="9">
    <location>
        <begin position="146"/>
        <end position="166"/>
    </location>
</feature>
<keyword evidence="7 9" id="KW-1133">Transmembrane helix</keyword>
<feature type="transmembrane region" description="Helical" evidence="9">
    <location>
        <begin position="222"/>
        <end position="244"/>
    </location>
</feature>
<evidence type="ECO:0000256" key="7">
    <source>
        <dbReference type="ARBA" id="ARBA00022989"/>
    </source>
</evidence>
<evidence type="ECO:0000256" key="2">
    <source>
        <dbReference type="ARBA" id="ARBA00008540"/>
    </source>
</evidence>
<name>A0A6H1P5K4_PRIMG</name>
<evidence type="ECO:0000256" key="1">
    <source>
        <dbReference type="ARBA" id="ARBA00004651"/>
    </source>
</evidence>
<evidence type="ECO:0000256" key="8">
    <source>
        <dbReference type="ARBA" id="ARBA00023136"/>
    </source>
</evidence>
<evidence type="ECO:0000313" key="10">
    <source>
        <dbReference type="EMBL" id="QIZ08884.1"/>
    </source>
</evidence>
<dbReference type="GO" id="GO:0015190">
    <property type="term" value="F:L-leucine transmembrane transporter activity"/>
    <property type="evidence" value="ECO:0007669"/>
    <property type="project" value="TreeGrafter"/>
</dbReference>
<feature type="transmembrane region" description="Helical" evidence="9">
    <location>
        <begin position="12"/>
        <end position="29"/>
    </location>
</feature>
<keyword evidence="3 9" id="KW-0813">Transport</keyword>
<dbReference type="GO" id="GO:0015820">
    <property type="term" value="P:L-leucine transport"/>
    <property type="evidence" value="ECO:0007669"/>
    <property type="project" value="TreeGrafter"/>
</dbReference>
<dbReference type="EMBL" id="CP051128">
    <property type="protein sequence ID" value="QIZ08884.1"/>
    <property type="molecule type" value="Genomic_DNA"/>
</dbReference>